<proteinExistence type="inferred from homology"/>
<dbReference type="PANTHER" id="PTHR43731">
    <property type="entry name" value="RHOMBOID PROTEASE"/>
    <property type="match status" value="1"/>
</dbReference>
<evidence type="ECO:0000256" key="7">
    <source>
        <dbReference type="SAM" id="Phobius"/>
    </source>
</evidence>
<dbReference type="Pfam" id="PF01694">
    <property type="entry name" value="Rhomboid"/>
    <property type="match status" value="1"/>
</dbReference>
<evidence type="ECO:0000256" key="1">
    <source>
        <dbReference type="ARBA" id="ARBA00004141"/>
    </source>
</evidence>
<keyword evidence="6 7" id="KW-0472">Membrane</keyword>
<evidence type="ECO:0000256" key="5">
    <source>
        <dbReference type="ARBA" id="ARBA00022989"/>
    </source>
</evidence>
<organism evidence="9">
    <name type="scientific">Paenibacillus ihbetae</name>
    <dbReference type="NCBI Taxonomy" id="1870820"/>
    <lineage>
        <taxon>Bacteria</taxon>
        <taxon>Bacillati</taxon>
        <taxon>Bacillota</taxon>
        <taxon>Bacilli</taxon>
        <taxon>Bacillales</taxon>
        <taxon>Paenibacillaceae</taxon>
        <taxon>Paenibacillus</taxon>
    </lineage>
</organism>
<name>A0A1B2E554_9BACL</name>
<protein>
    <submittedName>
        <fullName evidence="9">Rhomboid family intramembrane serine protease</fullName>
    </submittedName>
</protein>
<dbReference type="InterPro" id="IPR035952">
    <property type="entry name" value="Rhomboid-like_sf"/>
</dbReference>
<keyword evidence="4" id="KW-0378">Hydrolase</keyword>
<evidence type="ECO:0000256" key="3">
    <source>
        <dbReference type="ARBA" id="ARBA00022692"/>
    </source>
</evidence>
<dbReference type="Gene3D" id="1.20.1540.10">
    <property type="entry name" value="Rhomboid-like"/>
    <property type="match status" value="1"/>
</dbReference>
<dbReference type="AlphaFoldDB" id="A0A1B2E554"/>
<evidence type="ECO:0000259" key="8">
    <source>
        <dbReference type="Pfam" id="PF01694"/>
    </source>
</evidence>
<dbReference type="EMBL" id="CP016809">
    <property type="protein sequence ID" value="ANY75100.1"/>
    <property type="molecule type" value="Genomic_DNA"/>
</dbReference>
<evidence type="ECO:0000256" key="2">
    <source>
        <dbReference type="ARBA" id="ARBA00009045"/>
    </source>
</evidence>
<keyword evidence="9" id="KW-0645">Protease</keyword>
<feature type="transmembrane region" description="Helical" evidence="7">
    <location>
        <begin position="160"/>
        <end position="177"/>
    </location>
</feature>
<evidence type="ECO:0000256" key="6">
    <source>
        <dbReference type="ARBA" id="ARBA00023136"/>
    </source>
</evidence>
<dbReference type="SUPFAM" id="SSF144091">
    <property type="entry name" value="Rhomboid-like"/>
    <property type="match status" value="1"/>
</dbReference>
<sequence>MIFVRYENWRSYLRYYPVTSLLLIANLVMFFITVFDGGSRNPLTLLQYGALTDLPQFEGESWRYVTAMFLHNGFDHLLFNGFALLVFVPPLERIMGSWKFGLLYLLSGILGNVIGLAYYDRMEGYHTLVGASGAIYGAYGAYLYIALFQRHVMDMASRRTLFTLLILGIVLSFTPGISLAAHFGGLIGGFFLYGLMIRLFKQRTSSGP</sequence>
<feature type="transmembrane region" description="Helical" evidence="7">
    <location>
        <begin position="64"/>
        <end position="88"/>
    </location>
</feature>
<keyword evidence="3 7" id="KW-0812">Transmembrane</keyword>
<evidence type="ECO:0000313" key="9">
    <source>
        <dbReference type="EMBL" id="ANY75100.1"/>
    </source>
</evidence>
<comment type="subcellular location">
    <subcellularLocation>
        <location evidence="1">Membrane</location>
        <topology evidence="1">Multi-pass membrane protein</topology>
    </subcellularLocation>
</comment>
<feature type="transmembrane region" description="Helical" evidence="7">
    <location>
        <begin position="125"/>
        <end position="148"/>
    </location>
</feature>
<dbReference type="PANTHER" id="PTHR43731:SF14">
    <property type="entry name" value="PRESENILIN-ASSOCIATED RHOMBOID-LIKE PROTEIN, MITOCHONDRIAL"/>
    <property type="match status" value="1"/>
</dbReference>
<dbReference type="InterPro" id="IPR050925">
    <property type="entry name" value="Rhomboid_protease_S54"/>
</dbReference>
<dbReference type="RefSeq" id="WP_099478783.1">
    <property type="nucleotide sequence ID" value="NZ_CP016809.1"/>
</dbReference>
<feature type="transmembrane region" description="Helical" evidence="7">
    <location>
        <begin position="12"/>
        <end position="35"/>
    </location>
</feature>
<accession>A0A1B2E554</accession>
<gene>
    <name evidence="9" type="ORF">BBD41_22415</name>
</gene>
<dbReference type="GO" id="GO:0016020">
    <property type="term" value="C:membrane"/>
    <property type="evidence" value="ECO:0007669"/>
    <property type="project" value="UniProtKB-SubCell"/>
</dbReference>
<keyword evidence="5 7" id="KW-1133">Transmembrane helix</keyword>
<comment type="similarity">
    <text evidence="2">Belongs to the peptidase S54 family.</text>
</comment>
<dbReference type="GO" id="GO:0004252">
    <property type="term" value="F:serine-type endopeptidase activity"/>
    <property type="evidence" value="ECO:0007669"/>
    <property type="project" value="InterPro"/>
</dbReference>
<feature type="transmembrane region" description="Helical" evidence="7">
    <location>
        <begin position="100"/>
        <end position="119"/>
    </location>
</feature>
<dbReference type="GO" id="GO:0006508">
    <property type="term" value="P:proteolysis"/>
    <property type="evidence" value="ECO:0007669"/>
    <property type="project" value="UniProtKB-KW"/>
</dbReference>
<dbReference type="InterPro" id="IPR022764">
    <property type="entry name" value="Peptidase_S54_rhomboid_dom"/>
</dbReference>
<dbReference type="KEGG" id="pib:BBD41_22415"/>
<evidence type="ECO:0000256" key="4">
    <source>
        <dbReference type="ARBA" id="ARBA00022801"/>
    </source>
</evidence>
<feature type="domain" description="Peptidase S54 rhomboid" evidence="8">
    <location>
        <begin position="59"/>
        <end position="196"/>
    </location>
</feature>
<reference evidence="9" key="1">
    <citation type="submission" date="2016-08" db="EMBL/GenBank/DDBJ databases">
        <title>Complete Genome Seqeunce of Paenibacillus sp. nov. IHBB 9852 from high altitute lake of Indian trans-Himalayas.</title>
        <authorList>
            <person name="Kiran S."/>
            <person name="Swarnkar M.K."/>
            <person name="Rana A."/>
            <person name="Tewari R."/>
            <person name="Gulati A."/>
        </authorList>
    </citation>
    <scope>NUCLEOTIDE SEQUENCE [LARGE SCALE GENOMIC DNA]</scope>
    <source>
        <strain evidence="9">IHBB 9852</strain>
    </source>
</reference>